<proteinExistence type="inferred from homology"/>
<evidence type="ECO:0000256" key="3">
    <source>
        <dbReference type="ARBA" id="ARBA00022900"/>
    </source>
</evidence>
<dbReference type="STRING" id="543379.A0A232F5Y5"/>
<dbReference type="AlphaFoldDB" id="A0A232F5Y5"/>
<evidence type="ECO:0000256" key="5">
    <source>
        <dbReference type="SAM" id="MobiDB-lite"/>
    </source>
</evidence>
<dbReference type="PANTHER" id="PTHR11461:SF211">
    <property type="entry name" value="GH10112P-RELATED"/>
    <property type="match status" value="1"/>
</dbReference>
<dbReference type="SUPFAM" id="SSF56574">
    <property type="entry name" value="Serpins"/>
    <property type="match status" value="1"/>
</dbReference>
<dbReference type="InterPro" id="IPR023795">
    <property type="entry name" value="Serpin_CS"/>
</dbReference>
<keyword evidence="8" id="KW-1185">Reference proteome</keyword>
<name>A0A232F5Y5_9HYME</name>
<dbReference type="Pfam" id="PF00079">
    <property type="entry name" value="Serpin"/>
    <property type="match status" value="2"/>
</dbReference>
<dbReference type="InterPro" id="IPR000215">
    <property type="entry name" value="Serpin_fam"/>
</dbReference>
<evidence type="ECO:0000313" key="7">
    <source>
        <dbReference type="EMBL" id="OXU26244.1"/>
    </source>
</evidence>
<comment type="similarity">
    <text evidence="1 4">Belongs to the serpin family.</text>
</comment>
<dbReference type="PANTHER" id="PTHR11461">
    <property type="entry name" value="SERINE PROTEASE INHIBITOR, SERPIN"/>
    <property type="match status" value="1"/>
</dbReference>
<comment type="caution">
    <text evidence="7">The sequence shown here is derived from an EMBL/GenBank/DDBJ whole genome shotgun (WGS) entry which is preliminary data.</text>
</comment>
<evidence type="ECO:0000256" key="2">
    <source>
        <dbReference type="ARBA" id="ARBA00022690"/>
    </source>
</evidence>
<dbReference type="GO" id="GO:0005615">
    <property type="term" value="C:extracellular space"/>
    <property type="evidence" value="ECO:0007669"/>
    <property type="project" value="InterPro"/>
</dbReference>
<evidence type="ECO:0000313" key="8">
    <source>
        <dbReference type="Proteomes" id="UP000215335"/>
    </source>
</evidence>
<gene>
    <name evidence="7" type="ORF">TSAR_016907</name>
</gene>
<protein>
    <recommendedName>
        <fullName evidence="6">Serpin domain-containing protein</fullName>
    </recommendedName>
</protein>
<reference evidence="7 8" key="1">
    <citation type="journal article" date="2017" name="Curr. Biol.">
        <title>The Evolution of Venom by Co-option of Single-Copy Genes.</title>
        <authorList>
            <person name="Martinson E.O."/>
            <person name="Mrinalini"/>
            <person name="Kelkar Y.D."/>
            <person name="Chang C.H."/>
            <person name="Werren J.H."/>
        </authorList>
    </citation>
    <scope>NUCLEOTIDE SEQUENCE [LARGE SCALE GENOMIC DNA]</scope>
    <source>
        <strain evidence="7 8">Alberta</strain>
        <tissue evidence="7">Whole body</tissue>
    </source>
</reference>
<organism evidence="7 8">
    <name type="scientific">Trichomalopsis sarcophagae</name>
    <dbReference type="NCBI Taxonomy" id="543379"/>
    <lineage>
        <taxon>Eukaryota</taxon>
        <taxon>Metazoa</taxon>
        <taxon>Ecdysozoa</taxon>
        <taxon>Arthropoda</taxon>
        <taxon>Hexapoda</taxon>
        <taxon>Insecta</taxon>
        <taxon>Pterygota</taxon>
        <taxon>Neoptera</taxon>
        <taxon>Endopterygota</taxon>
        <taxon>Hymenoptera</taxon>
        <taxon>Apocrita</taxon>
        <taxon>Proctotrupomorpha</taxon>
        <taxon>Chalcidoidea</taxon>
        <taxon>Pteromalidae</taxon>
        <taxon>Pteromalinae</taxon>
        <taxon>Trichomalopsis</taxon>
    </lineage>
</organism>
<evidence type="ECO:0000256" key="4">
    <source>
        <dbReference type="RuleBase" id="RU000411"/>
    </source>
</evidence>
<dbReference type="Proteomes" id="UP000215335">
    <property type="component" value="Unassembled WGS sequence"/>
</dbReference>
<evidence type="ECO:0000259" key="6">
    <source>
        <dbReference type="SMART" id="SM00093"/>
    </source>
</evidence>
<dbReference type="InterPro" id="IPR036186">
    <property type="entry name" value="Serpin_sf"/>
</dbReference>
<evidence type="ECO:0000256" key="1">
    <source>
        <dbReference type="ARBA" id="ARBA00009500"/>
    </source>
</evidence>
<feature type="region of interest" description="Disordered" evidence="5">
    <location>
        <begin position="1"/>
        <end position="21"/>
    </location>
</feature>
<keyword evidence="3" id="KW-0722">Serine protease inhibitor</keyword>
<dbReference type="SMART" id="SM00093">
    <property type="entry name" value="SERPIN"/>
    <property type="match status" value="1"/>
</dbReference>
<sequence>MSQRHRMYVSNNVPEDEYEHSNTREGGFHFVKGIEKFTNGFHKSISNDQEKNFVSSSALSVHVVLSMCAYGAKEKTAEEMKSALHLPANICWESFKYLLKTMNDSSEIGIANKLLIDKNIVVRDSYKEAMESLFHSEITEVDFVNDGRNIIRYYHQKNSHFVFVIIKPNKIDGLKFIENNLEKINLNYKEDFKINSSKDYTEGYTHTNKNIFYVNLSLPKFKIETTIDLKKNLIKLGMPTMFTDKANFKDISIKPVLVPRLHVSEVIQKACIIVNEEGTEAVAVTRLSVSGGGSVEIQEFKVDRPFLYRIVHKSTNVTLFSGCVFRPKY</sequence>
<dbReference type="Gene3D" id="3.30.497.10">
    <property type="entry name" value="Antithrombin, subunit I, domain 2"/>
    <property type="match status" value="1"/>
</dbReference>
<dbReference type="OrthoDB" id="7698358at2759"/>
<accession>A0A232F5Y5</accession>
<feature type="domain" description="Serpin" evidence="6">
    <location>
        <begin position="38"/>
        <end position="327"/>
    </location>
</feature>
<dbReference type="EMBL" id="NNAY01000840">
    <property type="protein sequence ID" value="OXU26244.1"/>
    <property type="molecule type" value="Genomic_DNA"/>
</dbReference>
<dbReference type="PROSITE" id="PS00284">
    <property type="entry name" value="SERPIN"/>
    <property type="match status" value="1"/>
</dbReference>
<dbReference type="InterPro" id="IPR042178">
    <property type="entry name" value="Serpin_sf_1"/>
</dbReference>
<dbReference type="GO" id="GO:0004867">
    <property type="term" value="F:serine-type endopeptidase inhibitor activity"/>
    <property type="evidence" value="ECO:0007669"/>
    <property type="project" value="UniProtKB-KW"/>
</dbReference>
<dbReference type="InterPro" id="IPR023796">
    <property type="entry name" value="Serpin_dom"/>
</dbReference>
<keyword evidence="2" id="KW-0646">Protease inhibitor</keyword>